<accession>A0A0D1YI46</accession>
<proteinExistence type="predicted"/>
<reference evidence="1 3" key="1">
    <citation type="submission" date="2015-07" db="EMBL/GenBank/DDBJ databases">
        <title>Fjat-14205 dsm 2895.</title>
        <authorList>
            <person name="Liu B."/>
            <person name="Wang J."/>
            <person name="Zhu Y."/>
            <person name="Liu G."/>
            <person name="Chen Q."/>
            <person name="Chen Z."/>
            <person name="Lan J."/>
            <person name="Che J."/>
            <person name="Ge C."/>
            <person name="Shi H."/>
            <person name="Pan Z."/>
            <person name="Liu X."/>
        </authorList>
    </citation>
    <scope>NUCLEOTIDE SEQUENCE [LARGE SCALE GENOMIC DNA]</scope>
    <source>
        <strain evidence="1 3">DSM 2895</strain>
    </source>
</reference>
<name>A0A0D1YI46_ANEMI</name>
<gene>
    <name evidence="1" type="ORF">AF333_18135</name>
    <name evidence="2" type="ORF">SAMN04487909_13644</name>
</gene>
<dbReference type="PATRIC" id="fig|47500.12.peg.2711"/>
<reference evidence="2 4" key="2">
    <citation type="submission" date="2016-10" db="EMBL/GenBank/DDBJ databases">
        <authorList>
            <person name="de Groot N.N."/>
        </authorList>
    </citation>
    <scope>NUCLEOTIDE SEQUENCE [LARGE SCALE GENOMIC DNA]</scope>
    <source>
        <strain evidence="2 4">DSM 2895</strain>
    </source>
</reference>
<evidence type="ECO:0000313" key="4">
    <source>
        <dbReference type="Proteomes" id="UP000182836"/>
    </source>
</evidence>
<dbReference type="Proteomes" id="UP000037269">
    <property type="component" value="Unassembled WGS sequence"/>
</dbReference>
<dbReference type="RefSeq" id="WP_043068579.1">
    <property type="nucleotide sequence ID" value="NZ_BJOA01000346.1"/>
</dbReference>
<protein>
    <submittedName>
        <fullName evidence="1">Uncharacterized protein</fullName>
    </submittedName>
</protein>
<evidence type="ECO:0000313" key="2">
    <source>
        <dbReference type="EMBL" id="SDK03575.1"/>
    </source>
</evidence>
<dbReference type="EMBL" id="LGUG01000004">
    <property type="protein sequence ID" value="KON97099.1"/>
    <property type="molecule type" value="Genomic_DNA"/>
</dbReference>
<evidence type="ECO:0000313" key="3">
    <source>
        <dbReference type="Proteomes" id="UP000037269"/>
    </source>
</evidence>
<dbReference type="EMBL" id="FNED01000036">
    <property type="protein sequence ID" value="SDK03575.1"/>
    <property type="molecule type" value="Genomic_DNA"/>
</dbReference>
<dbReference type="Proteomes" id="UP000182836">
    <property type="component" value="Unassembled WGS sequence"/>
</dbReference>
<dbReference type="AlphaFoldDB" id="A0A0D1YI46"/>
<dbReference type="GeneID" id="42307081"/>
<organism evidence="1 3">
    <name type="scientific">Aneurinibacillus migulanus</name>
    <name type="common">Bacillus migulanus</name>
    <dbReference type="NCBI Taxonomy" id="47500"/>
    <lineage>
        <taxon>Bacteria</taxon>
        <taxon>Bacillati</taxon>
        <taxon>Bacillota</taxon>
        <taxon>Bacilli</taxon>
        <taxon>Bacillales</taxon>
        <taxon>Paenibacillaceae</taxon>
        <taxon>Aneurinibacillus group</taxon>
        <taxon>Aneurinibacillus</taxon>
    </lineage>
</organism>
<dbReference type="OrthoDB" id="9885929at2"/>
<sequence length="162" mass="19544">MKFDKEMRERLQALLSTVREAIQTEEITAECSYFLERMARHKLPNWMEEKRYIVIKECESPVRISKINAEQGILTCEEPWGKSFEIRIEEVERWVPQEDECIYFYFSGPVVPCRFLGVDKSELVYYDIQDETKEENPELCTTSLKWIVPESWKYREDCFRYV</sequence>
<keyword evidence="3" id="KW-1185">Reference proteome</keyword>
<evidence type="ECO:0000313" key="1">
    <source>
        <dbReference type="EMBL" id="KON97099.1"/>
    </source>
</evidence>